<dbReference type="EMBL" id="JARESE010000070">
    <property type="protein sequence ID" value="MDE8654017.1"/>
    <property type="molecule type" value="Genomic_DNA"/>
</dbReference>
<organism evidence="1 2">
    <name type="scientific">Novosphingobium album</name>
    <name type="common">ex Liu et al. 2023</name>
    <dbReference type="NCBI Taxonomy" id="3031130"/>
    <lineage>
        <taxon>Bacteria</taxon>
        <taxon>Pseudomonadati</taxon>
        <taxon>Pseudomonadota</taxon>
        <taxon>Alphaproteobacteria</taxon>
        <taxon>Sphingomonadales</taxon>
        <taxon>Sphingomonadaceae</taxon>
        <taxon>Novosphingobium</taxon>
    </lineage>
</organism>
<dbReference type="RefSeq" id="WP_275230133.1">
    <property type="nucleotide sequence ID" value="NZ_JARESE010000070.1"/>
</dbReference>
<keyword evidence="2" id="KW-1185">Reference proteome</keyword>
<protein>
    <recommendedName>
        <fullName evidence="3">Response regulator</fullName>
    </recommendedName>
</protein>
<sequence length="170" mass="17824">MTYAEINLILIDSSSQRRAVIARALDEAGLGRAAFACVRDSEASLAEDRIVLIEDRGNNIDALVDLMARRDLCLPFIAFAMDPAARAIGRAVAKGAIDYLRLPMAIAEIEEAALAGLQAHARFGQLADGAGEGPGAAGDGTLAPFGPQSFALHRANMLGRIGKPIIASLI</sequence>
<accession>A0ABT5WVY0</accession>
<evidence type="ECO:0000313" key="1">
    <source>
        <dbReference type="EMBL" id="MDE8654017.1"/>
    </source>
</evidence>
<reference evidence="1 2" key="1">
    <citation type="submission" date="2023-03" db="EMBL/GenBank/DDBJ databases">
        <title>NovoSphingobium album sp. nov. isolated from polycyclic aromatic hydrocarbons- and heavy-metal polluted soil.</title>
        <authorList>
            <person name="Liu Z."/>
            <person name="Wang K."/>
        </authorList>
    </citation>
    <scope>NUCLEOTIDE SEQUENCE [LARGE SCALE GENOMIC DNA]</scope>
    <source>
        <strain evidence="1 2">H3SJ31-1</strain>
    </source>
</reference>
<comment type="caution">
    <text evidence="1">The sequence shown here is derived from an EMBL/GenBank/DDBJ whole genome shotgun (WGS) entry which is preliminary data.</text>
</comment>
<evidence type="ECO:0008006" key="3">
    <source>
        <dbReference type="Google" id="ProtNLM"/>
    </source>
</evidence>
<evidence type="ECO:0000313" key="2">
    <source>
        <dbReference type="Proteomes" id="UP001216253"/>
    </source>
</evidence>
<name>A0ABT5WVY0_9SPHN</name>
<dbReference type="SUPFAM" id="SSF52172">
    <property type="entry name" value="CheY-like"/>
    <property type="match status" value="1"/>
</dbReference>
<proteinExistence type="predicted"/>
<dbReference type="InterPro" id="IPR011006">
    <property type="entry name" value="CheY-like_superfamily"/>
</dbReference>
<gene>
    <name evidence="1" type="ORF">PYV00_20190</name>
</gene>
<dbReference type="Proteomes" id="UP001216253">
    <property type="component" value="Unassembled WGS sequence"/>
</dbReference>